<evidence type="ECO:0000256" key="3">
    <source>
        <dbReference type="PROSITE-ProRule" id="PRU00708"/>
    </source>
</evidence>
<comment type="similarity">
    <text evidence="1">Belongs to the PPR family. P subfamily.</text>
</comment>
<dbReference type="PROSITE" id="PS51375">
    <property type="entry name" value="PPR"/>
    <property type="match status" value="4"/>
</dbReference>
<dbReference type="NCBIfam" id="TIGR00756">
    <property type="entry name" value="PPR"/>
    <property type="match status" value="4"/>
</dbReference>
<accession>A0A9N7NMJ6</accession>
<dbReference type="Pfam" id="PF13812">
    <property type="entry name" value="PPR_3"/>
    <property type="match status" value="1"/>
</dbReference>
<feature type="region of interest" description="Disordered" evidence="4">
    <location>
        <begin position="1"/>
        <end position="60"/>
    </location>
</feature>
<dbReference type="AlphaFoldDB" id="A0A9N7NMJ6"/>
<protein>
    <submittedName>
        <fullName evidence="6">Pentatricopeptide repeat-containing protein</fullName>
    </submittedName>
</protein>
<feature type="repeat" description="PPR" evidence="3">
    <location>
        <begin position="126"/>
        <end position="160"/>
    </location>
</feature>
<name>A0A9N7NMJ6_STRHE</name>
<dbReference type="EMBL" id="CACSLK010027837">
    <property type="protein sequence ID" value="CAA0832745.1"/>
    <property type="molecule type" value="Genomic_DNA"/>
</dbReference>
<dbReference type="PANTHER" id="PTHR47447:SF27">
    <property type="entry name" value="PENTACOTRIPEPTIDE-REPEAT REGION OF PRORP DOMAIN-CONTAINING PROTEIN"/>
    <property type="match status" value="1"/>
</dbReference>
<proteinExistence type="inferred from homology"/>
<evidence type="ECO:0000256" key="1">
    <source>
        <dbReference type="ARBA" id="ARBA00007626"/>
    </source>
</evidence>
<dbReference type="InterPro" id="IPR011990">
    <property type="entry name" value="TPR-like_helical_dom_sf"/>
</dbReference>
<evidence type="ECO:0000256" key="2">
    <source>
        <dbReference type="ARBA" id="ARBA00022737"/>
    </source>
</evidence>
<evidence type="ECO:0000313" key="7">
    <source>
        <dbReference type="Proteomes" id="UP001153555"/>
    </source>
</evidence>
<dbReference type="Proteomes" id="UP001153555">
    <property type="component" value="Unassembled WGS sequence"/>
</dbReference>
<keyword evidence="2" id="KW-0677">Repeat</keyword>
<feature type="domain" description="PROP1-like PPR" evidence="5">
    <location>
        <begin position="121"/>
        <end position="273"/>
    </location>
</feature>
<evidence type="ECO:0000256" key="4">
    <source>
        <dbReference type="SAM" id="MobiDB-lite"/>
    </source>
</evidence>
<organism evidence="6 7">
    <name type="scientific">Striga hermonthica</name>
    <name type="common">Purple witchweed</name>
    <name type="synonym">Buchnera hermonthica</name>
    <dbReference type="NCBI Taxonomy" id="68872"/>
    <lineage>
        <taxon>Eukaryota</taxon>
        <taxon>Viridiplantae</taxon>
        <taxon>Streptophyta</taxon>
        <taxon>Embryophyta</taxon>
        <taxon>Tracheophyta</taxon>
        <taxon>Spermatophyta</taxon>
        <taxon>Magnoliopsida</taxon>
        <taxon>eudicotyledons</taxon>
        <taxon>Gunneridae</taxon>
        <taxon>Pentapetalae</taxon>
        <taxon>asterids</taxon>
        <taxon>lamiids</taxon>
        <taxon>Lamiales</taxon>
        <taxon>Orobanchaceae</taxon>
        <taxon>Buchnereae</taxon>
        <taxon>Striga</taxon>
    </lineage>
</organism>
<reference evidence="6" key="1">
    <citation type="submission" date="2019-12" db="EMBL/GenBank/DDBJ databases">
        <authorList>
            <person name="Scholes J."/>
        </authorList>
    </citation>
    <scope>NUCLEOTIDE SEQUENCE</scope>
</reference>
<dbReference type="InterPro" id="IPR033443">
    <property type="entry name" value="PROP1-like_PPR_dom"/>
</dbReference>
<evidence type="ECO:0000313" key="6">
    <source>
        <dbReference type="EMBL" id="CAA0832745.1"/>
    </source>
</evidence>
<feature type="repeat" description="PPR" evidence="3">
    <location>
        <begin position="196"/>
        <end position="230"/>
    </location>
</feature>
<keyword evidence="7" id="KW-1185">Reference proteome</keyword>
<feature type="compositionally biased region" description="Polar residues" evidence="4">
    <location>
        <begin position="1"/>
        <end position="16"/>
    </location>
</feature>
<dbReference type="InterPro" id="IPR002885">
    <property type="entry name" value="PPR_rpt"/>
</dbReference>
<evidence type="ECO:0000259" key="5">
    <source>
        <dbReference type="Pfam" id="PF17177"/>
    </source>
</evidence>
<dbReference type="OrthoDB" id="185373at2759"/>
<dbReference type="Pfam" id="PF17177">
    <property type="entry name" value="PPR_long"/>
    <property type="match status" value="1"/>
</dbReference>
<dbReference type="Pfam" id="PF01535">
    <property type="entry name" value="PPR"/>
    <property type="match status" value="1"/>
</dbReference>
<comment type="caution">
    <text evidence="6">The sequence shown here is derived from an EMBL/GenBank/DDBJ whole genome shotgun (WGS) entry which is preliminary data.</text>
</comment>
<sequence>MSSLRSSRQFLKNLNPLSPPVAPKSFSGSRKAAATLFKPRTRRSPKPKPSAGKPNPEPKLYSSEKIRTVYKILKYSTWDSAQEQLPTLPFKWDSFIVNQVLKTHPPMEKAWLFFNWASGRKNFKHDQYTYTTMLDIFGEARRISSMMYVFEQMKEKGIKIDAATYTSLVHWVSNEGDIQRGIELWKEMKAKGCRPTVVSYTAFMKILFDHKRESEACGVYKEMLDSGLSPNCHTYTVLMEYLASSGKFIETMEIFNKMQEAGVQPDKATCNILIEICCRAFETRTITRILEYMKDNFIVLRYPVYQKAIEAFETAGECDMLLKQIHPHFSKQHSATASNHDSVAQNTEFDLENGLILLLIRKQNLAAADLLLADMKEKNIVLEARVISRIIEVNCARNRKNGALLAYDYSVKSGIDIERDSYLALIGLSIRLNSYQKVVEIFGKMVEHGFSLGTHLNSLLIHRLGCSRETASAVKVFDLLPDRDKSTAEYTALTSAYFSSGNAKKGLETFGIMRSKSVSITLGTLNVLIAGLEKCGKYREVVYYRKEKKQMQMERCSLNMTMEEKICDLLFAGDFVAINKGPFGKRPLLDRGLLLPAPEALRSSTTNRRGYPKE</sequence>
<dbReference type="PANTHER" id="PTHR47447">
    <property type="entry name" value="OS03G0856100 PROTEIN"/>
    <property type="match status" value="1"/>
</dbReference>
<feature type="repeat" description="PPR" evidence="3">
    <location>
        <begin position="231"/>
        <end position="265"/>
    </location>
</feature>
<dbReference type="Gene3D" id="1.25.40.10">
    <property type="entry name" value="Tetratricopeptide repeat domain"/>
    <property type="match status" value="3"/>
</dbReference>
<feature type="repeat" description="PPR" evidence="3">
    <location>
        <begin position="161"/>
        <end position="195"/>
    </location>
</feature>
<gene>
    <name evidence="6" type="ORF">SHERM_28019</name>
</gene>